<dbReference type="Proteomes" id="UP001187415">
    <property type="component" value="Unassembled WGS sequence"/>
</dbReference>
<comment type="caution">
    <text evidence="2">The sequence shown here is derived from an EMBL/GenBank/DDBJ whole genome shotgun (WGS) entry which is preliminary data.</text>
</comment>
<feature type="compositionally biased region" description="Pro residues" evidence="1">
    <location>
        <begin position="15"/>
        <end position="25"/>
    </location>
</feature>
<dbReference type="AlphaFoldDB" id="A0AA88N7Q8"/>
<organism evidence="2 3">
    <name type="scientific">Channa striata</name>
    <name type="common">Snakehead murrel</name>
    <name type="synonym">Ophicephalus striatus</name>
    <dbReference type="NCBI Taxonomy" id="64152"/>
    <lineage>
        <taxon>Eukaryota</taxon>
        <taxon>Metazoa</taxon>
        <taxon>Chordata</taxon>
        <taxon>Craniata</taxon>
        <taxon>Vertebrata</taxon>
        <taxon>Euteleostomi</taxon>
        <taxon>Actinopterygii</taxon>
        <taxon>Neopterygii</taxon>
        <taxon>Teleostei</taxon>
        <taxon>Neoteleostei</taxon>
        <taxon>Acanthomorphata</taxon>
        <taxon>Anabantaria</taxon>
        <taxon>Anabantiformes</taxon>
        <taxon>Channoidei</taxon>
        <taxon>Channidae</taxon>
        <taxon>Channa</taxon>
    </lineage>
</organism>
<protein>
    <submittedName>
        <fullName evidence="2">Uncharacterized protein</fullName>
    </submittedName>
</protein>
<name>A0AA88N7Q8_CHASR</name>
<proteinExistence type="predicted"/>
<keyword evidence="3" id="KW-1185">Reference proteome</keyword>
<feature type="region of interest" description="Disordered" evidence="1">
    <location>
        <begin position="150"/>
        <end position="173"/>
    </location>
</feature>
<reference evidence="2" key="1">
    <citation type="submission" date="2023-07" db="EMBL/GenBank/DDBJ databases">
        <title>Chromosome-level Genome Assembly of Striped Snakehead (Channa striata).</title>
        <authorList>
            <person name="Liu H."/>
        </authorList>
    </citation>
    <scope>NUCLEOTIDE SEQUENCE</scope>
    <source>
        <strain evidence="2">Gz</strain>
        <tissue evidence="2">Muscle</tissue>
    </source>
</reference>
<evidence type="ECO:0000313" key="3">
    <source>
        <dbReference type="Proteomes" id="UP001187415"/>
    </source>
</evidence>
<evidence type="ECO:0000313" key="2">
    <source>
        <dbReference type="EMBL" id="KAK2853581.1"/>
    </source>
</evidence>
<evidence type="ECO:0000256" key="1">
    <source>
        <dbReference type="SAM" id="MobiDB-lite"/>
    </source>
</evidence>
<accession>A0AA88N7Q8</accession>
<sequence>MREDTVMHSTNVASPPTPTPAPAPAPALVLNMGQSIPEPICAKVEDDYSSLQPKDLTRVWLLNLPEVPMLLMDLSAFQRKFEEGEESWTRGHSILLAPNAISSGAINCTSHGTVSELADIPSAVVNKLVNGLPGFQLIYTCVQQQFPFPGPHFQDSPAPGRDQQLSPTSSCLVSSSASSSAEAHCQPPVRPPAAFKAGFDVRPLEFIH</sequence>
<feature type="region of interest" description="Disordered" evidence="1">
    <location>
        <begin position="1"/>
        <end position="26"/>
    </location>
</feature>
<dbReference type="EMBL" id="JAUPFM010000004">
    <property type="protein sequence ID" value="KAK2853581.1"/>
    <property type="molecule type" value="Genomic_DNA"/>
</dbReference>
<gene>
    <name evidence="2" type="ORF">Q5P01_006242</name>
</gene>